<sequence>RGYKKSPSKLPAVARRSHNGHLYKKERSSAVARHEHALLVLLSQLPAVARAQSNRVAKGGLAFTLPWVNYRLLPGVVVMGRKN</sequence>
<evidence type="ECO:0000313" key="2">
    <source>
        <dbReference type="EMBL" id="CAG8693444.1"/>
    </source>
</evidence>
<evidence type="ECO:0000313" key="3">
    <source>
        <dbReference type="Proteomes" id="UP000789375"/>
    </source>
</evidence>
<feature type="region of interest" description="Disordered" evidence="1">
    <location>
        <begin position="1"/>
        <end position="28"/>
    </location>
</feature>
<dbReference type="EMBL" id="CAJVPP010008008">
    <property type="protein sequence ID" value="CAG8693444.1"/>
    <property type="molecule type" value="Genomic_DNA"/>
</dbReference>
<dbReference type="Proteomes" id="UP000789375">
    <property type="component" value="Unassembled WGS sequence"/>
</dbReference>
<keyword evidence="3" id="KW-1185">Reference proteome</keyword>
<gene>
    <name evidence="2" type="ORF">FMOSSE_LOCUS13459</name>
</gene>
<feature type="non-terminal residue" evidence="2">
    <location>
        <position position="1"/>
    </location>
</feature>
<proteinExistence type="predicted"/>
<dbReference type="AlphaFoldDB" id="A0A9N9EW00"/>
<name>A0A9N9EW00_FUNMO</name>
<comment type="caution">
    <text evidence="2">The sequence shown here is derived from an EMBL/GenBank/DDBJ whole genome shotgun (WGS) entry which is preliminary data.</text>
</comment>
<protein>
    <submittedName>
        <fullName evidence="2">1090_t:CDS:1</fullName>
    </submittedName>
</protein>
<reference evidence="2" key="1">
    <citation type="submission" date="2021-06" db="EMBL/GenBank/DDBJ databases">
        <authorList>
            <person name="Kallberg Y."/>
            <person name="Tangrot J."/>
            <person name="Rosling A."/>
        </authorList>
    </citation>
    <scope>NUCLEOTIDE SEQUENCE</scope>
    <source>
        <strain evidence="2">87-6 pot B 2015</strain>
    </source>
</reference>
<evidence type="ECO:0000256" key="1">
    <source>
        <dbReference type="SAM" id="MobiDB-lite"/>
    </source>
</evidence>
<accession>A0A9N9EW00</accession>
<organism evidence="2 3">
    <name type="scientific">Funneliformis mosseae</name>
    <name type="common">Endomycorrhizal fungus</name>
    <name type="synonym">Glomus mosseae</name>
    <dbReference type="NCBI Taxonomy" id="27381"/>
    <lineage>
        <taxon>Eukaryota</taxon>
        <taxon>Fungi</taxon>
        <taxon>Fungi incertae sedis</taxon>
        <taxon>Mucoromycota</taxon>
        <taxon>Glomeromycotina</taxon>
        <taxon>Glomeromycetes</taxon>
        <taxon>Glomerales</taxon>
        <taxon>Glomeraceae</taxon>
        <taxon>Funneliformis</taxon>
    </lineage>
</organism>